<dbReference type="Proteomes" id="UP000308000">
    <property type="component" value="Unassembled WGS sequence"/>
</dbReference>
<protein>
    <submittedName>
        <fullName evidence="4">Nucleotide-binding universal stress UspA family protein</fullName>
    </submittedName>
    <submittedName>
        <fullName evidence="5">Universal stress protein</fullName>
    </submittedName>
</protein>
<reference evidence="5 6" key="1">
    <citation type="submission" date="2019-04" db="EMBL/GenBank/DDBJ databases">
        <title>Deinococcus metalilatus MA1002 mutant No.5.</title>
        <authorList>
            <person name="Park W."/>
            <person name="Park C."/>
        </authorList>
    </citation>
    <scope>NUCLEOTIDE SEQUENCE [LARGE SCALE GENOMIC DNA]</scope>
    <source>
        <strain evidence="5 6">MA1002-m5</strain>
    </source>
</reference>
<feature type="domain" description="UspA" evidence="3">
    <location>
        <begin position="32"/>
        <end position="169"/>
    </location>
</feature>
<feature type="region of interest" description="Disordered" evidence="2">
    <location>
        <begin position="1"/>
        <end position="30"/>
    </location>
</feature>
<keyword evidence="7" id="KW-1185">Reference proteome</keyword>
<accession>A0AAJ5F0M9</accession>
<gene>
    <name evidence="5" type="ORF">FCS05_18465</name>
    <name evidence="4" type="ORF">HNQ10_004026</name>
</gene>
<evidence type="ECO:0000313" key="5">
    <source>
        <dbReference type="EMBL" id="TLK21979.1"/>
    </source>
</evidence>
<dbReference type="EMBL" id="JACHFV010000018">
    <property type="protein sequence ID" value="MBB5297159.1"/>
    <property type="molecule type" value="Genomic_DNA"/>
</dbReference>
<evidence type="ECO:0000256" key="1">
    <source>
        <dbReference type="ARBA" id="ARBA00008791"/>
    </source>
</evidence>
<evidence type="ECO:0000313" key="7">
    <source>
        <dbReference type="Proteomes" id="UP000536909"/>
    </source>
</evidence>
<evidence type="ECO:0000259" key="3">
    <source>
        <dbReference type="Pfam" id="PF00582"/>
    </source>
</evidence>
<name>A0AAJ5F0M9_9DEIO</name>
<dbReference type="InterPro" id="IPR006015">
    <property type="entry name" value="Universal_stress_UspA"/>
</dbReference>
<dbReference type="InterPro" id="IPR006016">
    <property type="entry name" value="UspA"/>
</dbReference>
<comment type="caution">
    <text evidence="5">The sequence shown here is derived from an EMBL/GenBank/DDBJ whole genome shotgun (WGS) entry which is preliminary data.</text>
</comment>
<proteinExistence type="inferred from homology"/>
<dbReference type="EMBL" id="VBRC01000019">
    <property type="protein sequence ID" value="TLK21979.1"/>
    <property type="molecule type" value="Genomic_DNA"/>
</dbReference>
<dbReference type="SUPFAM" id="SSF52402">
    <property type="entry name" value="Adenine nucleotide alpha hydrolases-like"/>
    <property type="match status" value="1"/>
</dbReference>
<reference evidence="4 7" key="2">
    <citation type="submission" date="2020-08" db="EMBL/GenBank/DDBJ databases">
        <title>Genomic Encyclopedia of Type Strains, Phase IV (KMG-IV): sequencing the most valuable type-strain genomes for metagenomic binning, comparative biology and taxonomic classification.</title>
        <authorList>
            <person name="Goeker M."/>
        </authorList>
    </citation>
    <scope>NUCLEOTIDE SEQUENCE [LARGE SCALE GENOMIC DNA]</scope>
    <source>
        <strain evidence="4 7">DSM 105434</strain>
    </source>
</reference>
<dbReference type="Gene3D" id="3.40.50.620">
    <property type="entry name" value="HUPs"/>
    <property type="match status" value="1"/>
</dbReference>
<sequence length="178" mass="18411">MTDPLIFTAGPGAGTPDAAETGPGPDAAGHPFQRLAVGIDFSPASLHALEVARTRFPGAQRRLLHVTDARVATTPDLGGGVIPTGPSPALLHTLENADADRLAALVQGSEETELLVGDPVTGILEAAERWGAELIVVGTHSQGAIEHFFLGSSAEKLVARSPVPVLTVRLPRRAAAER</sequence>
<comment type="similarity">
    <text evidence="1">Belongs to the universal stress protein A family.</text>
</comment>
<evidence type="ECO:0000313" key="6">
    <source>
        <dbReference type="Proteomes" id="UP000308000"/>
    </source>
</evidence>
<dbReference type="AlphaFoldDB" id="A0AAJ5F0M9"/>
<feature type="compositionally biased region" description="Low complexity" evidence="2">
    <location>
        <begin position="8"/>
        <end position="25"/>
    </location>
</feature>
<dbReference type="RefSeq" id="WP_129120444.1">
    <property type="nucleotide sequence ID" value="NZ_BSUI01000037.1"/>
</dbReference>
<dbReference type="Pfam" id="PF00582">
    <property type="entry name" value="Usp"/>
    <property type="match status" value="1"/>
</dbReference>
<dbReference type="InterPro" id="IPR014729">
    <property type="entry name" value="Rossmann-like_a/b/a_fold"/>
</dbReference>
<dbReference type="PRINTS" id="PR01438">
    <property type="entry name" value="UNVRSLSTRESS"/>
</dbReference>
<evidence type="ECO:0000313" key="4">
    <source>
        <dbReference type="EMBL" id="MBB5297159.1"/>
    </source>
</evidence>
<dbReference type="PANTHER" id="PTHR46268">
    <property type="entry name" value="STRESS RESPONSE PROTEIN NHAX"/>
    <property type="match status" value="1"/>
</dbReference>
<organism evidence="5 6">
    <name type="scientific">Deinococcus metallilatus</name>
    <dbReference type="NCBI Taxonomy" id="1211322"/>
    <lineage>
        <taxon>Bacteria</taxon>
        <taxon>Thermotogati</taxon>
        <taxon>Deinococcota</taxon>
        <taxon>Deinococci</taxon>
        <taxon>Deinococcales</taxon>
        <taxon>Deinococcaceae</taxon>
        <taxon>Deinococcus</taxon>
    </lineage>
</organism>
<dbReference type="CDD" id="cd00293">
    <property type="entry name" value="USP-like"/>
    <property type="match status" value="1"/>
</dbReference>
<dbReference type="Proteomes" id="UP000536909">
    <property type="component" value="Unassembled WGS sequence"/>
</dbReference>
<evidence type="ECO:0000256" key="2">
    <source>
        <dbReference type="SAM" id="MobiDB-lite"/>
    </source>
</evidence>
<dbReference type="PANTHER" id="PTHR46268:SF6">
    <property type="entry name" value="UNIVERSAL STRESS PROTEIN UP12"/>
    <property type="match status" value="1"/>
</dbReference>